<dbReference type="EMBL" id="CABFVH010000001">
    <property type="protein sequence ID" value="VUF10560.1"/>
    <property type="molecule type" value="Genomic_DNA"/>
</dbReference>
<evidence type="ECO:0000256" key="1">
    <source>
        <dbReference type="SAM" id="SignalP"/>
    </source>
</evidence>
<keyword evidence="1" id="KW-0732">Signal</keyword>
<feature type="signal peptide" evidence="1">
    <location>
        <begin position="1"/>
        <end position="25"/>
    </location>
</feature>
<accession>A0A564FS56</accession>
<dbReference type="Proteomes" id="UP000401717">
    <property type="component" value="Unassembled WGS sequence"/>
</dbReference>
<evidence type="ECO:0000313" key="4">
    <source>
        <dbReference type="Proteomes" id="UP000401717"/>
    </source>
</evidence>
<proteinExistence type="predicted"/>
<sequence>MQTRIITGLALGALGLAAITTAAEAGGYRDAAARAAAVERTGSVAVPRAYTSGGSAAVLTERASSYENTLHLFGARTDNAPF</sequence>
<dbReference type="EMBL" id="BPQI01000177">
    <property type="protein sequence ID" value="GJD58935.1"/>
    <property type="molecule type" value="Genomic_DNA"/>
</dbReference>
<dbReference type="AlphaFoldDB" id="A0A564FS56"/>
<evidence type="ECO:0000313" key="3">
    <source>
        <dbReference type="EMBL" id="VUF10560.1"/>
    </source>
</evidence>
<feature type="chain" id="PRO_5022039585" evidence="1">
    <location>
        <begin position="26"/>
        <end position="82"/>
    </location>
</feature>
<reference evidence="3 4" key="1">
    <citation type="submission" date="2019-06" db="EMBL/GenBank/DDBJ databases">
        <authorList>
            <person name="Rodrigo-Torres L."/>
            <person name="Arahal R. D."/>
            <person name="Lucena T."/>
        </authorList>
    </citation>
    <scope>NUCLEOTIDE SEQUENCE [LARGE SCALE GENOMIC DNA]</scope>
    <source>
        <strain evidence="3 4">SW08-7</strain>
    </source>
</reference>
<evidence type="ECO:0000313" key="5">
    <source>
        <dbReference type="Proteomes" id="UP001055303"/>
    </source>
</evidence>
<protein>
    <submittedName>
        <fullName evidence="3">Uncharacterized protein</fullName>
    </submittedName>
</protein>
<evidence type="ECO:0000313" key="2">
    <source>
        <dbReference type="EMBL" id="GJD58935.1"/>
    </source>
</evidence>
<keyword evidence="5" id="KW-1185">Reference proteome</keyword>
<organism evidence="3 4">
    <name type="scientific">Methylobacterium dankookense</name>
    <dbReference type="NCBI Taxonomy" id="560405"/>
    <lineage>
        <taxon>Bacteria</taxon>
        <taxon>Pseudomonadati</taxon>
        <taxon>Pseudomonadota</taxon>
        <taxon>Alphaproteobacteria</taxon>
        <taxon>Hyphomicrobiales</taxon>
        <taxon>Methylobacteriaceae</taxon>
        <taxon>Methylobacterium</taxon>
    </lineage>
</organism>
<reference evidence="2" key="3">
    <citation type="submission" date="2021-08" db="EMBL/GenBank/DDBJ databases">
        <authorList>
            <person name="Tani A."/>
            <person name="Ola A."/>
            <person name="Ogura Y."/>
            <person name="Katsura K."/>
            <person name="Hayashi T."/>
        </authorList>
    </citation>
    <scope>NUCLEOTIDE SEQUENCE</scope>
    <source>
        <strain evidence="2">DSM 22415</strain>
    </source>
</reference>
<name>A0A564FS56_9HYPH</name>
<dbReference type="Proteomes" id="UP001055303">
    <property type="component" value="Unassembled WGS sequence"/>
</dbReference>
<dbReference type="RefSeq" id="WP_144758987.1">
    <property type="nucleotide sequence ID" value="NZ_BPQI01000177.1"/>
</dbReference>
<gene>
    <name evidence="2" type="ORF">IFDJLNFL_4861</name>
    <name evidence="3" type="ORF">MTDSW087_00227</name>
</gene>
<reference evidence="2" key="2">
    <citation type="journal article" date="2021" name="Front. Microbiol.">
        <title>Comprehensive Comparative Genomics and Phenotyping of Methylobacterium Species.</title>
        <authorList>
            <person name="Alessa O."/>
            <person name="Ogura Y."/>
            <person name="Fujitani Y."/>
            <person name="Takami H."/>
            <person name="Hayashi T."/>
            <person name="Sahin N."/>
            <person name="Tani A."/>
        </authorList>
    </citation>
    <scope>NUCLEOTIDE SEQUENCE</scope>
    <source>
        <strain evidence="2">DSM 22415</strain>
    </source>
</reference>